<feature type="domain" description="Plastocyanin-like" evidence="10">
    <location>
        <begin position="32"/>
        <end position="151"/>
    </location>
</feature>
<dbReference type="PANTHER" id="PTHR11709:SF511">
    <property type="entry name" value="LACCASE"/>
    <property type="match status" value="1"/>
</dbReference>
<evidence type="ECO:0000259" key="10">
    <source>
        <dbReference type="Pfam" id="PF07732"/>
    </source>
</evidence>
<dbReference type="HOGENOM" id="CLU_006504_2_1_1"/>
<feature type="signal peptide" evidence="7">
    <location>
        <begin position="1"/>
        <end position="20"/>
    </location>
</feature>
<keyword evidence="5" id="KW-1015">Disulfide bond</keyword>
<dbReference type="SUPFAM" id="SSF49503">
    <property type="entry name" value="Cupredoxins"/>
    <property type="match status" value="3"/>
</dbReference>
<dbReference type="InterPro" id="IPR033138">
    <property type="entry name" value="Cu_oxidase_CS"/>
</dbReference>
<evidence type="ECO:0000259" key="9">
    <source>
        <dbReference type="Pfam" id="PF07731"/>
    </source>
</evidence>
<feature type="domain" description="Plastocyanin-like" evidence="8">
    <location>
        <begin position="163"/>
        <end position="304"/>
    </location>
</feature>
<dbReference type="FunFam" id="2.60.40.420:FF:000045">
    <property type="entry name" value="Laccase 2"/>
    <property type="match status" value="1"/>
</dbReference>
<dbReference type="InterPro" id="IPR001117">
    <property type="entry name" value="Cu-oxidase_2nd"/>
</dbReference>
<dbReference type="AlphaFoldDB" id="F8P2Z3"/>
<gene>
    <name evidence="11" type="primary">Sllcc2</name>
    <name evidence="11" type="ORF">SERLADRAFT_362730</name>
</gene>
<dbReference type="CDD" id="cd13903">
    <property type="entry name" value="CuRO_3_Tv-LCC_like"/>
    <property type="match status" value="1"/>
</dbReference>
<evidence type="ECO:0000256" key="3">
    <source>
        <dbReference type="ARBA" id="ARBA00023002"/>
    </source>
</evidence>
<dbReference type="GO" id="GO:0005507">
    <property type="term" value="F:copper ion binding"/>
    <property type="evidence" value="ECO:0007669"/>
    <property type="project" value="InterPro"/>
</dbReference>
<dbReference type="InterPro" id="IPR002355">
    <property type="entry name" value="Cu_oxidase_Cu_BS"/>
</dbReference>
<evidence type="ECO:0000256" key="1">
    <source>
        <dbReference type="ARBA" id="ARBA00010609"/>
    </source>
</evidence>
<sequence length="523" mass="57950">MFHLARLCSFVLASISACHAAIGPVADLRIVNGEISPDGFPRVATLAGGSFPGPVIRGNKGDNFQINVINELVNHTDTVRSTTVHWHGIHQHGQNIMDGLAFVTQCPIAPGNSFLYNFTIPDQAGTFWYHSHYQVQYCDGLKGALIVDDPEDPYRFWYDVDDESTIITLSDWYHEPAELVPRPAVIDSALINGVGRYDGGPQVPLAVVNVEPWKRYRIRLINMACKPAYTFSIDKHVFTVIEADGVNTDPYIVDSLQIFAAQRYSFILEANQPVDNYWIRALPSRGDPSFEDGHNSAVLRYRGAPEEEPTNKTWNLNLPLNESYLHSLEPHVPGSPGLGGADIELNLNFTKPDNEYVDNYTVNGHSYIPPSVPVLLQIMSGARTAQQLLPMGNVYPLPRNKVIELTLPGGAPGGPHPFHLHGHDFSVVRSAGSTAHNYYNPVRRDTVSIGEGGDNVTIRFTTDNPGPWMLHCHIDWHLYIGMALVFVEAPDDIVSTDLNATNPNLESWTDLCPVYNSLPQDEV</sequence>
<dbReference type="GeneID" id="18809942"/>
<reference evidence="11" key="1">
    <citation type="submission" date="2011-04" db="EMBL/GenBank/DDBJ databases">
        <title>Evolution of plant cell wall degrading machinery underlies the functional diversity of forest fungi.</title>
        <authorList>
            <consortium name="US DOE Joint Genome Institute (JGI-PGF)"/>
            <person name="Eastwood D.C."/>
            <person name="Floudas D."/>
            <person name="Binder M."/>
            <person name="Majcherczyk A."/>
            <person name="Schneider P."/>
            <person name="Aerts A."/>
            <person name="Asiegbu F.O."/>
            <person name="Baker S.E."/>
            <person name="Barry K."/>
            <person name="Bendiksby M."/>
            <person name="Blumentritt M."/>
            <person name="Coutinho P.M."/>
            <person name="Cullen D."/>
            <person name="Cullen D."/>
            <person name="Gathman A."/>
            <person name="Goodell B."/>
            <person name="Henrissat B."/>
            <person name="Ihrmark K."/>
            <person name="Kauserud H."/>
            <person name="Kohler A."/>
            <person name="LaButti K."/>
            <person name="Lapidus A."/>
            <person name="Lavin J.L."/>
            <person name="Lee Y.-H."/>
            <person name="Lindquist E."/>
            <person name="Lilly W."/>
            <person name="Lucas S."/>
            <person name="Morin E."/>
            <person name="Murat C."/>
            <person name="Oguiza J.A."/>
            <person name="Park J."/>
            <person name="Pisabarro A.G."/>
            <person name="Riley R."/>
            <person name="Rosling A."/>
            <person name="Salamov A."/>
            <person name="Schmidt O."/>
            <person name="Schmutz J."/>
            <person name="Skrede I."/>
            <person name="Stenlid J."/>
            <person name="Wiebenga A."/>
            <person name="Xie X."/>
            <person name="Kues U."/>
            <person name="Hibbett D.S."/>
            <person name="Hoffmeister D."/>
            <person name="Hogberg N."/>
            <person name="Martin F."/>
            <person name="Grigoriev I.V."/>
            <person name="Watkinson S.C."/>
        </authorList>
    </citation>
    <scope>NUCLEOTIDE SEQUENCE</scope>
    <source>
        <strain evidence="11">S7.9</strain>
    </source>
</reference>
<dbReference type="Gene3D" id="2.60.40.420">
    <property type="entry name" value="Cupredoxins - blue copper proteins"/>
    <property type="match status" value="3"/>
</dbReference>
<evidence type="ECO:0000256" key="2">
    <source>
        <dbReference type="ARBA" id="ARBA00022723"/>
    </source>
</evidence>
<dbReference type="Pfam" id="PF00394">
    <property type="entry name" value="Cu-oxidase"/>
    <property type="match status" value="1"/>
</dbReference>
<evidence type="ECO:0000256" key="6">
    <source>
        <dbReference type="ARBA" id="ARBA00023180"/>
    </source>
</evidence>
<dbReference type="Pfam" id="PF07731">
    <property type="entry name" value="Cu-oxidase_2"/>
    <property type="match status" value="1"/>
</dbReference>
<comment type="similarity">
    <text evidence="1">Belongs to the multicopper oxidase family.</text>
</comment>
<dbReference type="PROSITE" id="PS00079">
    <property type="entry name" value="MULTICOPPER_OXIDASE1"/>
    <property type="match status" value="2"/>
</dbReference>
<keyword evidence="2" id="KW-0479">Metal-binding</keyword>
<keyword evidence="6" id="KW-0325">Glycoprotein</keyword>
<protein>
    <submittedName>
        <fullName evidence="11">Multicopper oxidase</fullName>
    </submittedName>
</protein>
<dbReference type="Proteomes" id="UP000008064">
    <property type="component" value="Unassembled WGS sequence"/>
</dbReference>
<dbReference type="PROSITE" id="PS00080">
    <property type="entry name" value="MULTICOPPER_OXIDASE2"/>
    <property type="match status" value="1"/>
</dbReference>
<evidence type="ECO:0000313" key="11">
    <source>
        <dbReference type="EMBL" id="EGO22525.1"/>
    </source>
</evidence>
<feature type="domain" description="Plastocyanin-like" evidence="9">
    <location>
        <begin position="367"/>
        <end position="491"/>
    </location>
</feature>
<evidence type="ECO:0000256" key="4">
    <source>
        <dbReference type="ARBA" id="ARBA00023008"/>
    </source>
</evidence>
<evidence type="ECO:0000256" key="5">
    <source>
        <dbReference type="ARBA" id="ARBA00023157"/>
    </source>
</evidence>
<dbReference type="InterPro" id="IPR011707">
    <property type="entry name" value="Cu-oxidase-like_N"/>
</dbReference>
<dbReference type="PROSITE" id="PS51257">
    <property type="entry name" value="PROKAR_LIPOPROTEIN"/>
    <property type="match status" value="1"/>
</dbReference>
<dbReference type="InterPro" id="IPR011706">
    <property type="entry name" value="Cu-oxidase_C"/>
</dbReference>
<dbReference type="RefSeq" id="XP_007321063.1">
    <property type="nucleotide sequence ID" value="XM_007321001.1"/>
</dbReference>
<dbReference type="OrthoDB" id="2121828at2759"/>
<name>F8P2Z3_SERL9</name>
<dbReference type="InterPro" id="IPR008972">
    <property type="entry name" value="Cupredoxin"/>
</dbReference>
<evidence type="ECO:0000256" key="7">
    <source>
        <dbReference type="SAM" id="SignalP"/>
    </source>
</evidence>
<dbReference type="GO" id="GO:0016491">
    <property type="term" value="F:oxidoreductase activity"/>
    <property type="evidence" value="ECO:0007669"/>
    <property type="project" value="UniProtKB-KW"/>
</dbReference>
<evidence type="ECO:0000259" key="8">
    <source>
        <dbReference type="Pfam" id="PF00394"/>
    </source>
</evidence>
<dbReference type="InterPro" id="IPR045087">
    <property type="entry name" value="Cu-oxidase_fam"/>
</dbReference>
<dbReference type="EMBL" id="GL945437">
    <property type="protein sequence ID" value="EGO22525.1"/>
    <property type="molecule type" value="Genomic_DNA"/>
</dbReference>
<organism>
    <name type="scientific">Serpula lacrymans var. lacrymans (strain S7.9)</name>
    <name type="common">Dry rot fungus</name>
    <dbReference type="NCBI Taxonomy" id="578457"/>
    <lineage>
        <taxon>Eukaryota</taxon>
        <taxon>Fungi</taxon>
        <taxon>Dikarya</taxon>
        <taxon>Basidiomycota</taxon>
        <taxon>Agaricomycotina</taxon>
        <taxon>Agaricomycetes</taxon>
        <taxon>Agaricomycetidae</taxon>
        <taxon>Boletales</taxon>
        <taxon>Coniophorineae</taxon>
        <taxon>Serpulaceae</taxon>
        <taxon>Serpula</taxon>
    </lineage>
</organism>
<keyword evidence="4" id="KW-0186">Copper</keyword>
<feature type="chain" id="PRO_5003381826" evidence="7">
    <location>
        <begin position="21"/>
        <end position="523"/>
    </location>
</feature>
<dbReference type="Pfam" id="PF07732">
    <property type="entry name" value="Cu-oxidase_3"/>
    <property type="match status" value="1"/>
</dbReference>
<accession>F8P2Z3</accession>
<keyword evidence="3" id="KW-0560">Oxidoreductase</keyword>
<dbReference type="KEGG" id="sla:SERLADRAFT_362730"/>
<proteinExistence type="inferred from homology"/>
<keyword evidence="7" id="KW-0732">Signal</keyword>
<dbReference type="PANTHER" id="PTHR11709">
    <property type="entry name" value="MULTI-COPPER OXIDASE"/>
    <property type="match status" value="1"/>
</dbReference>